<protein>
    <submittedName>
        <fullName evidence="1">Uncharacterized protein</fullName>
    </submittedName>
</protein>
<dbReference type="EMBL" id="FO818637">
    <property type="protein sequence ID" value="CDM88680.1"/>
    <property type="molecule type" value="Genomic_DNA"/>
</dbReference>
<dbReference type="KEGG" id="xbv:XBW1_1323"/>
<accession>A0A0B6X532</accession>
<name>A0A0B6X532_XENBV</name>
<dbReference type="Proteomes" id="UP000032930">
    <property type="component" value="Chromosome"/>
</dbReference>
<dbReference type="AlphaFoldDB" id="A0A0B6X532"/>
<organism evidence="1 2">
    <name type="scientific">Xenorhabdus bovienii</name>
    <name type="common">Xenorhabdus nematophila subsp. bovienii</name>
    <dbReference type="NCBI Taxonomy" id="40576"/>
    <lineage>
        <taxon>Bacteria</taxon>
        <taxon>Pseudomonadati</taxon>
        <taxon>Pseudomonadota</taxon>
        <taxon>Gammaproteobacteria</taxon>
        <taxon>Enterobacterales</taxon>
        <taxon>Morganellaceae</taxon>
        <taxon>Xenorhabdus</taxon>
    </lineage>
</organism>
<reference evidence="1 2" key="1">
    <citation type="submission" date="2014-02" db="EMBL/GenBank/DDBJ databases">
        <authorList>
            <person name="Genoscope - CEA"/>
        </authorList>
    </citation>
    <scope>NUCLEOTIDE SEQUENCE [LARGE SCALE GENOMIC DNA]</scope>
    <source>
        <strain evidence="1 2">CS03</strain>
    </source>
</reference>
<evidence type="ECO:0000313" key="1">
    <source>
        <dbReference type="EMBL" id="CDM88680.1"/>
    </source>
</evidence>
<proteinExistence type="predicted"/>
<evidence type="ECO:0000313" key="2">
    <source>
        <dbReference type="Proteomes" id="UP000032930"/>
    </source>
</evidence>
<sequence length="72" mass="8244">MLSGEMLPERMYADTLIIDSEALTLAMTYRYHIEATSPLRVMEARFEMDPAAPLIRIASPDDKDEKEIHIYG</sequence>
<gene>
    <name evidence="1" type="ORF">XBW1_1323</name>
</gene>